<dbReference type="Gene3D" id="3.40.50.11270">
    <property type="match status" value="1"/>
</dbReference>
<dbReference type="GO" id="GO:0051539">
    <property type="term" value="F:4 iron, 4 sulfur cluster binding"/>
    <property type="evidence" value="ECO:0007669"/>
    <property type="project" value="UniProtKB-UniRule"/>
</dbReference>
<comment type="catalytic activity">
    <reaction evidence="5">
        <text>isopentenyl diphosphate + 2 oxidized [2Fe-2S]-[ferredoxin] + H2O = (2E)-4-hydroxy-3-methylbut-2-enyl diphosphate + 2 reduced [2Fe-2S]-[ferredoxin] + 2 H(+)</text>
        <dbReference type="Rhea" id="RHEA:24488"/>
        <dbReference type="Rhea" id="RHEA-COMP:10000"/>
        <dbReference type="Rhea" id="RHEA-COMP:10001"/>
        <dbReference type="ChEBI" id="CHEBI:15377"/>
        <dbReference type="ChEBI" id="CHEBI:15378"/>
        <dbReference type="ChEBI" id="CHEBI:33737"/>
        <dbReference type="ChEBI" id="CHEBI:33738"/>
        <dbReference type="ChEBI" id="CHEBI:128753"/>
        <dbReference type="ChEBI" id="CHEBI:128769"/>
        <dbReference type="EC" id="1.17.7.4"/>
    </reaction>
</comment>
<feature type="binding site" evidence="5">
    <location>
        <position position="97"/>
    </location>
    <ligand>
        <name>[4Fe-4S] cluster</name>
        <dbReference type="ChEBI" id="CHEBI:49883"/>
    </ligand>
</feature>
<dbReference type="Gene3D" id="3.40.1010.20">
    <property type="entry name" value="4-hydroxy-3-methylbut-2-enyl diphosphate reductase, catalytic domain"/>
    <property type="match status" value="2"/>
</dbReference>
<feature type="binding site" evidence="5">
    <location>
        <position position="163"/>
    </location>
    <ligand>
        <name>(2E)-4-hydroxy-3-methylbut-2-enyl diphosphate</name>
        <dbReference type="ChEBI" id="CHEBI:128753"/>
    </ligand>
</feature>
<feature type="binding site" evidence="5">
    <location>
        <position position="75"/>
    </location>
    <ligand>
        <name>isopentenyl diphosphate</name>
        <dbReference type="ChEBI" id="CHEBI:128769"/>
    </ligand>
</feature>
<feature type="binding site" evidence="5">
    <location>
        <position position="263"/>
    </location>
    <ligand>
        <name>isopentenyl diphosphate</name>
        <dbReference type="ChEBI" id="CHEBI:128769"/>
    </ligand>
</feature>
<feature type="active site" description="Proton donor" evidence="5">
    <location>
        <position position="127"/>
    </location>
</feature>
<feature type="binding site" evidence="5">
    <location>
        <position position="219"/>
    </location>
    <ligand>
        <name>(2E)-4-hydroxy-3-methylbut-2-enyl diphosphate</name>
        <dbReference type="ChEBI" id="CHEBI:128753"/>
    </ligand>
</feature>
<proteinExistence type="inferred from homology"/>
<evidence type="ECO:0000256" key="5">
    <source>
        <dbReference type="HAMAP-Rule" id="MF_00191"/>
    </source>
</evidence>
<feature type="binding site" evidence="5">
    <location>
        <position position="125"/>
    </location>
    <ligand>
        <name>(2E)-4-hydroxy-3-methylbut-2-enyl diphosphate</name>
        <dbReference type="ChEBI" id="CHEBI:128753"/>
    </ligand>
</feature>
<organism evidence="6 7">
    <name type="scientific">candidate division TA06 bacterium</name>
    <dbReference type="NCBI Taxonomy" id="2250710"/>
    <lineage>
        <taxon>Bacteria</taxon>
        <taxon>Bacteria division TA06</taxon>
    </lineage>
</organism>
<feature type="binding site" evidence="5">
    <location>
        <position position="221"/>
    </location>
    <ligand>
        <name>(2E)-4-hydroxy-3-methylbut-2-enyl diphosphate</name>
        <dbReference type="ChEBI" id="CHEBI:128753"/>
    </ligand>
</feature>
<feature type="binding site" evidence="5">
    <location>
        <position position="191"/>
    </location>
    <ligand>
        <name>[4Fe-4S] cluster</name>
        <dbReference type="ChEBI" id="CHEBI:49883"/>
    </ligand>
</feature>
<feature type="binding site" evidence="5">
    <location>
        <position position="220"/>
    </location>
    <ligand>
        <name>dimethylallyl diphosphate</name>
        <dbReference type="ChEBI" id="CHEBI:57623"/>
    </ligand>
</feature>
<reference evidence="6 7" key="1">
    <citation type="submission" date="2018-06" db="EMBL/GenBank/DDBJ databases">
        <title>Extensive metabolic versatility and redundancy in microbially diverse, dynamic hydrothermal sediments.</title>
        <authorList>
            <person name="Dombrowski N."/>
            <person name="Teske A."/>
            <person name="Baker B.J."/>
        </authorList>
    </citation>
    <scope>NUCLEOTIDE SEQUENCE [LARGE SCALE GENOMIC DNA]</scope>
    <source>
        <strain evidence="6">B10_G13</strain>
    </source>
</reference>
<keyword evidence="3 5" id="KW-0408">Iron</keyword>
<dbReference type="PANTHER" id="PTHR30426:SF0">
    <property type="entry name" value="4-HYDROXY-3-METHYLBUT-2-ENYL DIPHOSPHATE REDUCTASE"/>
    <property type="match status" value="1"/>
</dbReference>
<evidence type="ECO:0000256" key="4">
    <source>
        <dbReference type="ARBA" id="ARBA00023014"/>
    </source>
</evidence>
<dbReference type="Pfam" id="PF02401">
    <property type="entry name" value="LYTB"/>
    <property type="match status" value="1"/>
</dbReference>
<comment type="caution">
    <text evidence="6">The sequence shown here is derived from an EMBL/GenBank/DDBJ whole genome shotgun (WGS) entry which is preliminary data.</text>
</comment>
<evidence type="ECO:0000256" key="1">
    <source>
        <dbReference type="ARBA" id="ARBA00022485"/>
    </source>
</evidence>
<dbReference type="InterPro" id="IPR003451">
    <property type="entry name" value="LytB/IspH"/>
</dbReference>
<comment type="function">
    <text evidence="5">Catalyzes the conversion of 1-hydroxy-2-methyl-2-(E)-butenyl 4-diphosphate (HMBPP) into a mixture of isopentenyl diphosphate (IPP) and dimethylallyl diphosphate (DMAPP). Acts in the terminal step of the DOXP/MEP pathway for isoprenoid precursor biosynthesis.</text>
</comment>
<feature type="binding site" evidence="5">
    <location>
        <position position="220"/>
    </location>
    <ligand>
        <name>(2E)-4-hydroxy-3-methylbut-2-enyl diphosphate</name>
        <dbReference type="ChEBI" id="CHEBI:128753"/>
    </ligand>
</feature>
<feature type="binding site" evidence="5">
    <location>
        <position position="219"/>
    </location>
    <ligand>
        <name>isopentenyl diphosphate</name>
        <dbReference type="ChEBI" id="CHEBI:128769"/>
    </ligand>
</feature>
<comment type="catalytic activity">
    <reaction evidence="5">
        <text>dimethylallyl diphosphate + 2 oxidized [2Fe-2S]-[ferredoxin] + H2O = (2E)-4-hydroxy-3-methylbut-2-enyl diphosphate + 2 reduced [2Fe-2S]-[ferredoxin] + 2 H(+)</text>
        <dbReference type="Rhea" id="RHEA:24825"/>
        <dbReference type="Rhea" id="RHEA-COMP:10000"/>
        <dbReference type="Rhea" id="RHEA-COMP:10001"/>
        <dbReference type="ChEBI" id="CHEBI:15377"/>
        <dbReference type="ChEBI" id="CHEBI:15378"/>
        <dbReference type="ChEBI" id="CHEBI:33737"/>
        <dbReference type="ChEBI" id="CHEBI:33738"/>
        <dbReference type="ChEBI" id="CHEBI:57623"/>
        <dbReference type="ChEBI" id="CHEBI:128753"/>
        <dbReference type="EC" id="1.17.7.4"/>
    </reaction>
</comment>
<evidence type="ECO:0000313" key="6">
    <source>
        <dbReference type="EMBL" id="RKX71317.1"/>
    </source>
</evidence>
<dbReference type="GO" id="GO:0051745">
    <property type="term" value="F:4-hydroxy-3-methylbut-2-enyl diphosphate reductase activity"/>
    <property type="evidence" value="ECO:0007669"/>
    <property type="project" value="UniProtKB-UniRule"/>
</dbReference>
<feature type="binding site" evidence="5">
    <location>
        <position position="42"/>
    </location>
    <ligand>
        <name>(2E)-4-hydroxy-3-methylbut-2-enyl diphosphate</name>
        <dbReference type="ChEBI" id="CHEBI:128753"/>
    </ligand>
</feature>
<dbReference type="GO" id="GO:0019288">
    <property type="term" value="P:isopentenyl diphosphate biosynthetic process, methylerythritol 4-phosphate pathway"/>
    <property type="evidence" value="ECO:0007669"/>
    <property type="project" value="UniProtKB-UniRule"/>
</dbReference>
<name>A0A660SKQ9_UNCT6</name>
<dbReference type="UniPathway" id="UPA00056">
    <property type="reaction ID" value="UER00097"/>
</dbReference>
<dbReference type="EMBL" id="QNBD01000096">
    <property type="protein sequence ID" value="RKX71317.1"/>
    <property type="molecule type" value="Genomic_DNA"/>
</dbReference>
<evidence type="ECO:0000256" key="3">
    <source>
        <dbReference type="ARBA" id="ARBA00023004"/>
    </source>
</evidence>
<feature type="binding site" evidence="5">
    <location>
        <position position="263"/>
    </location>
    <ligand>
        <name>dimethylallyl diphosphate</name>
        <dbReference type="ChEBI" id="CHEBI:57623"/>
    </ligand>
</feature>
<evidence type="ECO:0000313" key="7">
    <source>
        <dbReference type="Proteomes" id="UP000271125"/>
    </source>
</evidence>
<keyword evidence="5 6" id="KW-0560">Oxidoreductase</keyword>
<feature type="binding site" evidence="5">
    <location>
        <position position="42"/>
    </location>
    <ligand>
        <name>isopentenyl diphosphate</name>
        <dbReference type="ChEBI" id="CHEBI:128769"/>
    </ligand>
</feature>
<dbReference type="GO" id="GO:0046872">
    <property type="term" value="F:metal ion binding"/>
    <property type="evidence" value="ECO:0007669"/>
    <property type="project" value="UniProtKB-KW"/>
</dbReference>
<feature type="binding site" evidence="5">
    <location>
        <position position="14"/>
    </location>
    <ligand>
        <name>[4Fe-4S] cluster</name>
        <dbReference type="ChEBI" id="CHEBI:49883"/>
    </ligand>
</feature>
<feature type="binding site" evidence="5">
    <location>
        <position position="125"/>
    </location>
    <ligand>
        <name>isopentenyl diphosphate</name>
        <dbReference type="ChEBI" id="CHEBI:128769"/>
    </ligand>
</feature>
<feature type="binding site" evidence="5">
    <location>
        <position position="221"/>
    </location>
    <ligand>
        <name>dimethylallyl diphosphate</name>
        <dbReference type="ChEBI" id="CHEBI:57623"/>
    </ligand>
</feature>
<dbReference type="GO" id="GO:0016114">
    <property type="term" value="P:terpenoid biosynthetic process"/>
    <property type="evidence" value="ECO:0007669"/>
    <property type="project" value="UniProtKB-UniRule"/>
</dbReference>
<sequence>MKKKVIIAEHYGFCSGVDIAVNTLNKLMDIKKNIYIYGDLIHNRIVMGKFEHKGLHIINNIDNIPDNGTLVIRTHGVKPIVYRKAKEKGLDIIDLTCIYVKRSQKYAKEIIEKGLNLIIIGERNHDEILSIQGASSESAIVINSKKEAEKISTIQRAGIVIQTTFNRETAKDIISILFDNIGYLVIYNTICNATEKRQNACRNLAVKTDAIVVIGDKMSSNTNRLYEIAKSLNINTFMANDETEIDCKKYKDYKSIGITAGASTPDIIIKKVIKMIENC</sequence>
<dbReference type="EC" id="1.17.7.4" evidence="5"/>
<feature type="binding site" evidence="5">
    <location>
        <position position="75"/>
    </location>
    <ligand>
        <name>(2E)-4-hydroxy-3-methylbut-2-enyl diphosphate</name>
        <dbReference type="ChEBI" id="CHEBI:128753"/>
    </ligand>
</feature>
<comment type="cofactor">
    <cofactor evidence="5">
        <name>[4Fe-4S] cluster</name>
        <dbReference type="ChEBI" id="CHEBI:49883"/>
    </cofactor>
    <text evidence="5">Binds 1 [4Fe-4S] cluster per subunit.</text>
</comment>
<feature type="binding site" evidence="5">
    <location>
        <position position="220"/>
    </location>
    <ligand>
        <name>isopentenyl diphosphate</name>
        <dbReference type="ChEBI" id="CHEBI:128769"/>
    </ligand>
</feature>
<comment type="pathway">
    <text evidence="5">Isoprenoid biosynthesis; isopentenyl diphosphate biosynthesis via DXP pathway; isopentenyl diphosphate from 1-deoxy-D-xylulose 5-phosphate: step 6/6.</text>
</comment>
<dbReference type="CDD" id="cd13944">
    <property type="entry name" value="lytB_ispH"/>
    <property type="match status" value="1"/>
</dbReference>
<dbReference type="UniPathway" id="UPA00059">
    <property type="reaction ID" value="UER00105"/>
</dbReference>
<feature type="binding site" evidence="5">
    <location>
        <position position="125"/>
    </location>
    <ligand>
        <name>dimethylallyl diphosphate</name>
        <dbReference type="ChEBI" id="CHEBI:57623"/>
    </ligand>
</feature>
<keyword evidence="1 5" id="KW-0004">4Fe-4S</keyword>
<evidence type="ECO:0000256" key="2">
    <source>
        <dbReference type="ARBA" id="ARBA00022723"/>
    </source>
</evidence>
<feature type="binding site" evidence="5">
    <location>
        <position position="42"/>
    </location>
    <ligand>
        <name>dimethylallyl diphosphate</name>
        <dbReference type="ChEBI" id="CHEBI:57623"/>
    </ligand>
</feature>
<dbReference type="AlphaFoldDB" id="A0A660SKQ9"/>
<feature type="binding site" evidence="5">
    <location>
        <position position="219"/>
    </location>
    <ligand>
        <name>dimethylallyl diphosphate</name>
        <dbReference type="ChEBI" id="CHEBI:57623"/>
    </ligand>
</feature>
<keyword evidence="4 5" id="KW-0411">Iron-sulfur</keyword>
<gene>
    <name evidence="5 6" type="primary">ispH</name>
    <name evidence="6" type="ORF">DRP43_02595</name>
</gene>
<keyword evidence="5" id="KW-0414">Isoprene biosynthesis</keyword>
<dbReference type="Proteomes" id="UP000271125">
    <property type="component" value="Unassembled WGS sequence"/>
</dbReference>
<comment type="similarity">
    <text evidence="5">Belongs to the IspH family.</text>
</comment>
<feature type="binding site" evidence="5">
    <location>
        <position position="75"/>
    </location>
    <ligand>
        <name>dimethylallyl diphosphate</name>
        <dbReference type="ChEBI" id="CHEBI:57623"/>
    </ligand>
</feature>
<dbReference type="NCBIfam" id="TIGR00216">
    <property type="entry name" value="ispH_lytB"/>
    <property type="match status" value="1"/>
</dbReference>
<keyword evidence="2 5" id="KW-0479">Metal-binding</keyword>
<protein>
    <recommendedName>
        <fullName evidence="5">4-hydroxy-3-methylbut-2-enyl diphosphate reductase</fullName>
        <shortName evidence="5">HMBPP reductase</shortName>
        <ecNumber evidence="5">1.17.7.4</ecNumber>
    </recommendedName>
</protein>
<dbReference type="GO" id="GO:0050992">
    <property type="term" value="P:dimethylallyl diphosphate biosynthetic process"/>
    <property type="evidence" value="ECO:0007669"/>
    <property type="project" value="UniProtKB-UniRule"/>
</dbReference>
<dbReference type="PANTHER" id="PTHR30426">
    <property type="entry name" value="4-HYDROXY-3-METHYLBUT-2-ENYL DIPHOSPHATE REDUCTASE"/>
    <property type="match status" value="1"/>
</dbReference>
<accession>A0A660SKQ9</accession>
<dbReference type="HAMAP" id="MF_00191">
    <property type="entry name" value="IspH"/>
    <property type="match status" value="1"/>
</dbReference>
<feature type="binding site" evidence="5">
    <location>
        <position position="263"/>
    </location>
    <ligand>
        <name>(2E)-4-hydroxy-3-methylbut-2-enyl diphosphate</name>
        <dbReference type="ChEBI" id="CHEBI:128753"/>
    </ligand>
</feature>
<comment type="pathway">
    <text evidence="5">Isoprenoid biosynthesis; dimethylallyl diphosphate biosynthesis; dimethylallyl diphosphate from (2E)-4-hydroxy-3-methylbutenyl diphosphate: step 1/1.</text>
</comment>
<feature type="binding site" evidence="5">
    <location>
        <position position="221"/>
    </location>
    <ligand>
        <name>isopentenyl diphosphate</name>
        <dbReference type="ChEBI" id="CHEBI:128769"/>
    </ligand>
</feature>